<accession>A0ABW7SPR9</accession>
<dbReference type="InterPro" id="IPR000835">
    <property type="entry name" value="HTH_MarR-typ"/>
</dbReference>
<feature type="region of interest" description="Disordered" evidence="1">
    <location>
        <begin position="144"/>
        <end position="165"/>
    </location>
</feature>
<comment type="caution">
    <text evidence="3">The sequence shown here is derived from an EMBL/GenBank/DDBJ whole genome shotgun (WGS) entry which is preliminary data.</text>
</comment>
<dbReference type="InterPro" id="IPR036388">
    <property type="entry name" value="WH-like_DNA-bd_sf"/>
</dbReference>
<name>A0ABW7SPR9_9ACTN</name>
<organism evidence="3 4">
    <name type="scientific">Micromonospora rubida</name>
    <dbReference type="NCBI Taxonomy" id="2697657"/>
    <lineage>
        <taxon>Bacteria</taxon>
        <taxon>Bacillati</taxon>
        <taxon>Actinomycetota</taxon>
        <taxon>Actinomycetes</taxon>
        <taxon>Micromonosporales</taxon>
        <taxon>Micromonosporaceae</taxon>
        <taxon>Micromonospora</taxon>
    </lineage>
</organism>
<feature type="compositionally biased region" description="Basic residues" evidence="1">
    <location>
        <begin position="155"/>
        <end position="165"/>
    </location>
</feature>
<evidence type="ECO:0000256" key="1">
    <source>
        <dbReference type="SAM" id="MobiDB-lite"/>
    </source>
</evidence>
<dbReference type="RefSeq" id="WP_396679785.1">
    <property type="nucleotide sequence ID" value="NZ_JBIRPU010000008.1"/>
</dbReference>
<dbReference type="Proteomes" id="UP001611075">
    <property type="component" value="Unassembled WGS sequence"/>
</dbReference>
<evidence type="ECO:0000313" key="3">
    <source>
        <dbReference type="EMBL" id="MFI0793928.1"/>
    </source>
</evidence>
<dbReference type="PROSITE" id="PS50995">
    <property type="entry name" value="HTH_MARR_2"/>
    <property type="match status" value="1"/>
</dbReference>
<feature type="domain" description="HTH marR-type" evidence="2">
    <location>
        <begin position="11"/>
        <end position="142"/>
    </location>
</feature>
<gene>
    <name evidence="3" type="ORF">ACH4OY_14740</name>
</gene>
<dbReference type="Gene3D" id="1.10.10.10">
    <property type="entry name" value="Winged helix-like DNA-binding domain superfamily/Winged helix DNA-binding domain"/>
    <property type="match status" value="1"/>
</dbReference>
<dbReference type="InterPro" id="IPR039422">
    <property type="entry name" value="MarR/SlyA-like"/>
</dbReference>
<dbReference type="Pfam" id="PF12802">
    <property type="entry name" value="MarR_2"/>
    <property type="match status" value="1"/>
</dbReference>
<protein>
    <submittedName>
        <fullName evidence="3">MarR family winged helix-turn-helix transcriptional regulator</fullName>
    </submittedName>
</protein>
<dbReference type="PANTHER" id="PTHR33164:SF43">
    <property type="entry name" value="HTH-TYPE TRANSCRIPTIONAL REPRESSOR YETL"/>
    <property type="match status" value="1"/>
</dbReference>
<dbReference type="EMBL" id="JBIRPU010000008">
    <property type="protein sequence ID" value="MFI0793928.1"/>
    <property type="molecule type" value="Genomic_DNA"/>
</dbReference>
<dbReference type="PRINTS" id="PR00598">
    <property type="entry name" value="HTHMARR"/>
</dbReference>
<dbReference type="InterPro" id="IPR036390">
    <property type="entry name" value="WH_DNA-bd_sf"/>
</dbReference>
<keyword evidence="4" id="KW-1185">Reference proteome</keyword>
<proteinExistence type="predicted"/>
<dbReference type="PANTHER" id="PTHR33164">
    <property type="entry name" value="TRANSCRIPTIONAL REGULATOR, MARR FAMILY"/>
    <property type="match status" value="1"/>
</dbReference>
<evidence type="ECO:0000313" key="4">
    <source>
        <dbReference type="Proteomes" id="UP001611075"/>
    </source>
</evidence>
<dbReference type="SMART" id="SM00347">
    <property type="entry name" value="HTH_MARR"/>
    <property type="match status" value="1"/>
</dbReference>
<reference evidence="3 4" key="1">
    <citation type="submission" date="2024-10" db="EMBL/GenBank/DDBJ databases">
        <title>The Natural Products Discovery Center: Release of the First 8490 Sequenced Strains for Exploring Actinobacteria Biosynthetic Diversity.</title>
        <authorList>
            <person name="Kalkreuter E."/>
            <person name="Kautsar S.A."/>
            <person name="Yang D."/>
            <person name="Bader C.D."/>
            <person name="Teijaro C.N."/>
            <person name="Fluegel L."/>
            <person name="Davis C.M."/>
            <person name="Simpson J.R."/>
            <person name="Lauterbach L."/>
            <person name="Steele A.D."/>
            <person name="Gui C."/>
            <person name="Meng S."/>
            <person name="Li G."/>
            <person name="Viehrig K."/>
            <person name="Ye F."/>
            <person name="Su P."/>
            <person name="Kiefer A.F."/>
            <person name="Nichols A."/>
            <person name="Cepeda A.J."/>
            <person name="Yan W."/>
            <person name="Fan B."/>
            <person name="Jiang Y."/>
            <person name="Adhikari A."/>
            <person name="Zheng C.-J."/>
            <person name="Schuster L."/>
            <person name="Cowan T.M."/>
            <person name="Smanski M.J."/>
            <person name="Chevrette M.G."/>
            <person name="De Carvalho L.P.S."/>
            <person name="Shen B."/>
        </authorList>
    </citation>
    <scope>NUCLEOTIDE SEQUENCE [LARGE SCALE GENOMIC DNA]</scope>
    <source>
        <strain evidence="3 4">NPDC021253</strain>
    </source>
</reference>
<dbReference type="SUPFAM" id="SSF46785">
    <property type="entry name" value="Winged helix' DNA-binding domain"/>
    <property type="match status" value="1"/>
</dbReference>
<evidence type="ECO:0000259" key="2">
    <source>
        <dbReference type="PROSITE" id="PS50995"/>
    </source>
</evidence>
<sequence>MATDAPTGVPADPLVDALVRNAFQVMGVLTRVGAEHDLSLTQLRVFGLLRDRRPRMTELATFLGLDKSTMSGLIDRAERRGLLARGKSAEDRRAVDVFLTAAGLELTERLYAEVRAALLPATGRLDPEQRHRLAELIEPVLNPVTGAEEPSPKRTLARRPKLAAD</sequence>